<dbReference type="Pfam" id="PF06821">
    <property type="entry name" value="Ser_hydrolase"/>
    <property type="match status" value="1"/>
</dbReference>
<dbReference type="InterPro" id="IPR029058">
    <property type="entry name" value="AB_hydrolase_fold"/>
</dbReference>
<keyword evidence="1" id="KW-0378">Hydrolase</keyword>
<name>A0A3A5MQG0_9MICO</name>
<dbReference type="Gene3D" id="3.40.50.1820">
    <property type="entry name" value="alpha/beta hydrolase"/>
    <property type="match status" value="1"/>
</dbReference>
<dbReference type="InterPro" id="IPR010662">
    <property type="entry name" value="RBBP9/YdeN"/>
</dbReference>
<evidence type="ECO:0000313" key="1">
    <source>
        <dbReference type="EMBL" id="RJT87714.1"/>
    </source>
</evidence>
<dbReference type="SUPFAM" id="SSF53474">
    <property type="entry name" value="alpha/beta-Hydrolases"/>
    <property type="match status" value="1"/>
</dbReference>
<sequence length="182" mass="19019">MVIVPGYGATAVSHWFPWLRDSLADSGIEAIVVDLPTPNDPQTSAWESAVRSALGTPDASTWVVTHSLGGITALRVLAAIAGEWRLGGLVLVSGFTGPLAALPLLDAFLTADVHAELLVPNIGVRVVIRSDNDAFVPPSASEQLAHRLDAEVAIQPGAGHFLADGGVTALPLVLDVLRLQLR</sequence>
<keyword evidence="2" id="KW-1185">Reference proteome</keyword>
<comment type="caution">
    <text evidence="1">The sequence shown here is derived from an EMBL/GenBank/DDBJ whole genome shotgun (WGS) entry which is preliminary data.</text>
</comment>
<organism evidence="1 2">
    <name type="scientific">Cryobacterium melibiosiphilum</name>
    <dbReference type="NCBI Taxonomy" id="995039"/>
    <lineage>
        <taxon>Bacteria</taxon>
        <taxon>Bacillati</taxon>
        <taxon>Actinomycetota</taxon>
        <taxon>Actinomycetes</taxon>
        <taxon>Micrococcales</taxon>
        <taxon>Microbacteriaceae</taxon>
        <taxon>Cryobacterium</taxon>
    </lineage>
</organism>
<protein>
    <submittedName>
        <fullName evidence="1">Serine hydrolase family protein</fullName>
    </submittedName>
</protein>
<dbReference type="PANTHER" id="PTHR15394">
    <property type="entry name" value="SERINE HYDROLASE RBBP9"/>
    <property type="match status" value="1"/>
</dbReference>
<proteinExistence type="predicted"/>
<reference evidence="1 2" key="1">
    <citation type="submission" date="2018-09" db="EMBL/GenBank/DDBJ databases">
        <title>Novel species of Cryobacterium.</title>
        <authorList>
            <person name="Liu Q."/>
            <person name="Xin Y.-H."/>
        </authorList>
    </citation>
    <scope>NUCLEOTIDE SEQUENCE [LARGE SCALE GENOMIC DNA]</scope>
    <source>
        <strain evidence="1 2">Hh39</strain>
    </source>
</reference>
<gene>
    <name evidence="1" type="ORF">D6T64_13585</name>
</gene>
<dbReference type="Proteomes" id="UP000272015">
    <property type="component" value="Unassembled WGS sequence"/>
</dbReference>
<evidence type="ECO:0000313" key="2">
    <source>
        <dbReference type="Proteomes" id="UP000272015"/>
    </source>
</evidence>
<dbReference type="EMBL" id="QZVS01000088">
    <property type="protein sequence ID" value="RJT87714.1"/>
    <property type="molecule type" value="Genomic_DNA"/>
</dbReference>
<dbReference type="OrthoDB" id="9804993at2"/>
<dbReference type="AlphaFoldDB" id="A0A3A5MQG0"/>
<dbReference type="GO" id="GO:0016787">
    <property type="term" value="F:hydrolase activity"/>
    <property type="evidence" value="ECO:0007669"/>
    <property type="project" value="UniProtKB-KW"/>
</dbReference>
<dbReference type="PANTHER" id="PTHR15394:SF3">
    <property type="entry name" value="SERINE HYDROLASE RBBP9"/>
    <property type="match status" value="1"/>
</dbReference>
<accession>A0A3A5MQG0</accession>